<comment type="caution">
    <text evidence="9">The sequence shown here is derived from an EMBL/GenBank/DDBJ whole genome shotgun (WGS) entry which is preliminary data.</text>
</comment>
<dbReference type="Pfam" id="PF14450">
    <property type="entry name" value="FtsA"/>
    <property type="match status" value="1"/>
</dbReference>
<proteinExistence type="inferred from homology"/>
<evidence type="ECO:0000313" key="10">
    <source>
        <dbReference type="Proteomes" id="UP000050909"/>
    </source>
</evidence>
<dbReference type="InterPro" id="IPR020823">
    <property type="entry name" value="Cell_div_FtsA"/>
</dbReference>
<evidence type="ECO:0000256" key="5">
    <source>
        <dbReference type="HAMAP-Rule" id="MF_02033"/>
    </source>
</evidence>
<organism evidence="9 10">
    <name type="scientific">Amylolactobacillus amylotrophicus DSM 20534</name>
    <dbReference type="NCBI Taxonomy" id="1423722"/>
    <lineage>
        <taxon>Bacteria</taxon>
        <taxon>Bacillati</taxon>
        <taxon>Bacillota</taxon>
        <taxon>Bacilli</taxon>
        <taxon>Lactobacillales</taxon>
        <taxon>Lactobacillaceae</taxon>
        <taxon>Amylolactobacillus</taxon>
    </lineage>
</organism>
<dbReference type="PATRIC" id="fig|1423722.3.peg.322"/>
<keyword evidence="3 5" id="KW-0472">Membrane</keyword>
<evidence type="ECO:0000259" key="8">
    <source>
        <dbReference type="SMART" id="SM00842"/>
    </source>
</evidence>
<accession>A0A0R1GWI1</accession>
<dbReference type="GO" id="GO:0009898">
    <property type="term" value="C:cytoplasmic side of plasma membrane"/>
    <property type="evidence" value="ECO:0007669"/>
    <property type="project" value="UniProtKB-UniRule"/>
</dbReference>
<dbReference type="Gene3D" id="3.30.420.40">
    <property type="match status" value="2"/>
</dbReference>
<dbReference type="Proteomes" id="UP000050909">
    <property type="component" value="Unassembled WGS sequence"/>
</dbReference>
<sequence length="471" mass="51228">MGEQILDNSSLIVGLDIGTTNVKAVVADASSDQLRIIGSASVPTAGMDHGNIVDIDQTANAISTVLANVEEKTNTKINRIVTGIPVSMLQLENARGVVNVSDVAREINDEDVQRVTANALSAGAHDGREVITFLPLKFRVDNEDKIIDPRKMIGMSLEVRGILLTAPKAALHNIKKAIERAGYVNNFFVAAPLAVAEVALDEGERKFGTILLDIGGGQTTATIIRDSKITYATVDLEAGDDLTRDISTVLNTSLAEAEKVKIDFAVADPTKAKADNQVPVSVVGKESPSQITEDYLAEIVYARLEQILSRIGRGLDSHNAFDLPGGIVITGGTSALPGLDQLIADTYQVNARVYTPDQMGLRDARYATGYGIVNYAYNLHDIDFLVNSVVNSNTLRVAPNSQINNELDNSKFFKRLQPSSESKTKEDYNSNKARMNNARVHETAEKQNKVPNQPNKIKKRRVKDLLKKFFD</sequence>
<feature type="region of interest" description="Disordered" evidence="7">
    <location>
        <begin position="418"/>
        <end position="458"/>
    </location>
</feature>
<dbReference type="InterPro" id="IPR043129">
    <property type="entry name" value="ATPase_NBD"/>
</dbReference>
<dbReference type="Pfam" id="PF02491">
    <property type="entry name" value="SHS2_FTSA"/>
    <property type="match status" value="1"/>
</dbReference>
<evidence type="ECO:0000256" key="6">
    <source>
        <dbReference type="PIRNR" id="PIRNR003101"/>
    </source>
</evidence>
<dbReference type="CDD" id="cd24048">
    <property type="entry name" value="ASKHA_NBD_FtsA"/>
    <property type="match status" value="1"/>
</dbReference>
<feature type="domain" description="SHS2" evidence="8">
    <location>
        <begin position="12"/>
        <end position="199"/>
    </location>
</feature>
<feature type="compositionally biased region" description="Basic and acidic residues" evidence="7">
    <location>
        <begin position="439"/>
        <end position="448"/>
    </location>
</feature>
<evidence type="ECO:0000256" key="2">
    <source>
        <dbReference type="ARBA" id="ARBA00022618"/>
    </source>
</evidence>
<comment type="similarity">
    <text evidence="5 6">Belongs to the FtsA/MreB family.</text>
</comment>
<dbReference type="InterPro" id="IPR003494">
    <property type="entry name" value="SHS2_FtsA"/>
</dbReference>
<evidence type="ECO:0000256" key="1">
    <source>
        <dbReference type="ARBA" id="ARBA00022475"/>
    </source>
</evidence>
<keyword evidence="1 5" id="KW-1003">Cell membrane</keyword>
<keyword evidence="4 5" id="KW-0131">Cell cycle</keyword>
<evidence type="ECO:0000256" key="7">
    <source>
        <dbReference type="SAM" id="MobiDB-lite"/>
    </source>
</evidence>
<keyword evidence="2 5" id="KW-0132">Cell division</keyword>
<dbReference type="NCBIfam" id="TIGR01174">
    <property type="entry name" value="ftsA"/>
    <property type="match status" value="1"/>
</dbReference>
<dbReference type="SUPFAM" id="SSF53067">
    <property type="entry name" value="Actin-like ATPase domain"/>
    <property type="match status" value="2"/>
</dbReference>
<dbReference type="GO" id="GO:0032153">
    <property type="term" value="C:cell division site"/>
    <property type="evidence" value="ECO:0007669"/>
    <property type="project" value="UniProtKB-UniRule"/>
</dbReference>
<dbReference type="AlphaFoldDB" id="A0A0R1GWI1"/>
<dbReference type="InterPro" id="IPR050696">
    <property type="entry name" value="FtsA/MreB"/>
</dbReference>
<dbReference type="Gene3D" id="3.30.1490.110">
    <property type="match status" value="1"/>
</dbReference>
<dbReference type="PIRSF" id="PIRSF003101">
    <property type="entry name" value="FtsA"/>
    <property type="match status" value="1"/>
</dbReference>
<evidence type="ECO:0000313" key="9">
    <source>
        <dbReference type="EMBL" id="KRK38630.1"/>
    </source>
</evidence>
<dbReference type="GO" id="GO:0043093">
    <property type="term" value="P:FtsZ-dependent cytokinesis"/>
    <property type="evidence" value="ECO:0007669"/>
    <property type="project" value="UniProtKB-UniRule"/>
</dbReference>
<name>A0A0R1GWI1_9LACO</name>
<dbReference type="PANTHER" id="PTHR32432">
    <property type="entry name" value="CELL DIVISION PROTEIN FTSA-RELATED"/>
    <property type="match status" value="1"/>
</dbReference>
<dbReference type="HAMAP" id="MF_02033">
    <property type="entry name" value="FtsA"/>
    <property type="match status" value="1"/>
</dbReference>
<protein>
    <recommendedName>
        <fullName evidence="5 6">Cell division protein FtsA</fullName>
    </recommendedName>
</protein>
<keyword evidence="10" id="KW-1185">Reference proteome</keyword>
<dbReference type="SMART" id="SM00842">
    <property type="entry name" value="FtsA"/>
    <property type="match status" value="1"/>
</dbReference>
<comment type="function">
    <text evidence="5 6">Cell division protein that is involved in the assembly of the Z ring. May serve as a membrane anchor for the Z ring.</text>
</comment>
<comment type="subcellular location">
    <subcellularLocation>
        <location evidence="5">Cell membrane</location>
        <topology evidence="5">Peripheral membrane protein</topology>
        <orientation evidence="5">Cytoplasmic side</orientation>
    </subcellularLocation>
    <text evidence="5">Localizes to the Z ring in an FtsZ-dependent manner. Targeted to the membrane through a conserved C-terminal amphipathic helix.</text>
</comment>
<comment type="subunit">
    <text evidence="5">Self-interacts. Interacts with FtsZ.</text>
</comment>
<evidence type="ECO:0000256" key="3">
    <source>
        <dbReference type="ARBA" id="ARBA00023136"/>
    </source>
</evidence>
<gene>
    <name evidence="5" type="primary">ftsA</name>
    <name evidence="9" type="ORF">FC62_GL000317</name>
</gene>
<dbReference type="EMBL" id="AZCV01000001">
    <property type="protein sequence ID" value="KRK38630.1"/>
    <property type="molecule type" value="Genomic_DNA"/>
</dbReference>
<dbReference type="PANTHER" id="PTHR32432:SF4">
    <property type="entry name" value="CELL DIVISION PROTEIN FTSA"/>
    <property type="match status" value="1"/>
</dbReference>
<reference evidence="9 10" key="1">
    <citation type="journal article" date="2015" name="Genome Announc.">
        <title>Expanding the biotechnology potential of lactobacilli through comparative genomics of 213 strains and associated genera.</title>
        <authorList>
            <person name="Sun Z."/>
            <person name="Harris H.M."/>
            <person name="McCann A."/>
            <person name="Guo C."/>
            <person name="Argimon S."/>
            <person name="Zhang W."/>
            <person name="Yang X."/>
            <person name="Jeffery I.B."/>
            <person name="Cooney J.C."/>
            <person name="Kagawa T.F."/>
            <person name="Liu W."/>
            <person name="Song Y."/>
            <person name="Salvetti E."/>
            <person name="Wrobel A."/>
            <person name="Rasinkangas P."/>
            <person name="Parkhill J."/>
            <person name="Rea M.C."/>
            <person name="O'Sullivan O."/>
            <person name="Ritari J."/>
            <person name="Douillard F.P."/>
            <person name="Paul Ross R."/>
            <person name="Yang R."/>
            <person name="Briner A.E."/>
            <person name="Felis G.E."/>
            <person name="de Vos W.M."/>
            <person name="Barrangou R."/>
            <person name="Klaenhammer T.R."/>
            <person name="Caufield P.W."/>
            <person name="Cui Y."/>
            <person name="Zhang H."/>
            <person name="O'Toole P.W."/>
        </authorList>
    </citation>
    <scope>NUCLEOTIDE SEQUENCE [LARGE SCALE GENOMIC DNA]</scope>
    <source>
        <strain evidence="9 10">DSM 20534</strain>
    </source>
</reference>
<evidence type="ECO:0000256" key="4">
    <source>
        <dbReference type="ARBA" id="ARBA00023306"/>
    </source>
</evidence>